<evidence type="ECO:0000256" key="1">
    <source>
        <dbReference type="SAM" id="MobiDB-lite"/>
    </source>
</evidence>
<accession>A0ABV3DVT2</accession>
<organism evidence="2 3">
    <name type="scientific">Streptodolium elevatio</name>
    <dbReference type="NCBI Taxonomy" id="3157996"/>
    <lineage>
        <taxon>Bacteria</taxon>
        <taxon>Bacillati</taxon>
        <taxon>Actinomycetota</taxon>
        <taxon>Actinomycetes</taxon>
        <taxon>Kitasatosporales</taxon>
        <taxon>Streptomycetaceae</taxon>
        <taxon>Streptodolium</taxon>
    </lineage>
</organism>
<name>A0ABV3DVT2_9ACTN</name>
<proteinExistence type="predicted"/>
<dbReference type="EMBL" id="JBEZFP010000207">
    <property type="protein sequence ID" value="MEU8139860.1"/>
    <property type="molecule type" value="Genomic_DNA"/>
</dbReference>
<protein>
    <submittedName>
        <fullName evidence="2">Uncharacterized protein</fullName>
    </submittedName>
</protein>
<evidence type="ECO:0000313" key="3">
    <source>
        <dbReference type="Proteomes" id="UP001551482"/>
    </source>
</evidence>
<reference evidence="2 3" key="1">
    <citation type="submission" date="2024-06" db="EMBL/GenBank/DDBJ databases">
        <title>The Natural Products Discovery Center: Release of the First 8490 Sequenced Strains for Exploring Actinobacteria Biosynthetic Diversity.</title>
        <authorList>
            <person name="Kalkreuter E."/>
            <person name="Kautsar S.A."/>
            <person name="Yang D."/>
            <person name="Bader C.D."/>
            <person name="Teijaro C.N."/>
            <person name="Fluegel L."/>
            <person name="Davis C.M."/>
            <person name="Simpson J.R."/>
            <person name="Lauterbach L."/>
            <person name="Steele A.D."/>
            <person name="Gui C."/>
            <person name="Meng S."/>
            <person name="Li G."/>
            <person name="Viehrig K."/>
            <person name="Ye F."/>
            <person name="Su P."/>
            <person name="Kiefer A.F."/>
            <person name="Nichols A."/>
            <person name="Cepeda A.J."/>
            <person name="Yan W."/>
            <person name="Fan B."/>
            <person name="Jiang Y."/>
            <person name="Adhikari A."/>
            <person name="Zheng C.-J."/>
            <person name="Schuster L."/>
            <person name="Cowan T.M."/>
            <person name="Smanski M.J."/>
            <person name="Chevrette M.G."/>
            <person name="De Carvalho L.P.S."/>
            <person name="Shen B."/>
        </authorList>
    </citation>
    <scope>NUCLEOTIDE SEQUENCE [LARGE SCALE GENOMIC DNA]</scope>
    <source>
        <strain evidence="2 3">NPDC048946</strain>
    </source>
</reference>
<dbReference type="Proteomes" id="UP001551482">
    <property type="component" value="Unassembled WGS sequence"/>
</dbReference>
<evidence type="ECO:0000313" key="2">
    <source>
        <dbReference type="EMBL" id="MEU8139860.1"/>
    </source>
</evidence>
<gene>
    <name evidence="2" type="ORF">AB0C36_40990</name>
</gene>
<sequence length="92" mass="9825">MRYEQQQDGHILRRLRYALEGRLQTGAQTGVQDGEEGGEEGADHLGRARLGPPGTTGVREADADADEGRSAASPDEPAGDDRYGTATGKPFR</sequence>
<comment type="caution">
    <text evidence="2">The sequence shown here is derived from an EMBL/GenBank/DDBJ whole genome shotgun (WGS) entry which is preliminary data.</text>
</comment>
<keyword evidence="3" id="KW-1185">Reference proteome</keyword>
<feature type="compositionally biased region" description="Basic and acidic residues" evidence="1">
    <location>
        <begin position="59"/>
        <end position="69"/>
    </location>
</feature>
<dbReference type="RefSeq" id="WP_358364350.1">
    <property type="nucleotide sequence ID" value="NZ_JBEZFP010000207.1"/>
</dbReference>
<feature type="region of interest" description="Disordered" evidence="1">
    <location>
        <begin position="26"/>
        <end position="92"/>
    </location>
</feature>